<comment type="caution">
    <text evidence="3">The sequence shown here is derived from an EMBL/GenBank/DDBJ whole genome shotgun (WGS) entry which is preliminary data.</text>
</comment>
<accession>A0A540VXI3</accession>
<evidence type="ECO:0000256" key="2">
    <source>
        <dbReference type="SAM" id="Phobius"/>
    </source>
</evidence>
<dbReference type="AlphaFoldDB" id="A0A540VXI3"/>
<dbReference type="RefSeq" id="WP_141632206.1">
    <property type="nucleotide sequence ID" value="NZ_VIGB01000003.1"/>
</dbReference>
<keyword evidence="2" id="KW-0812">Transmembrane</keyword>
<dbReference type="EMBL" id="VIGB01000003">
    <property type="protein sequence ID" value="TQF01476.1"/>
    <property type="molecule type" value="Genomic_DNA"/>
</dbReference>
<dbReference type="Proteomes" id="UP000319103">
    <property type="component" value="Unassembled WGS sequence"/>
</dbReference>
<proteinExistence type="predicted"/>
<gene>
    <name evidence="3" type="ORF">E6W39_03465</name>
</gene>
<dbReference type="OrthoDB" id="3868232at2"/>
<keyword evidence="2" id="KW-1133">Transmembrane helix</keyword>
<evidence type="ECO:0000313" key="3">
    <source>
        <dbReference type="EMBL" id="TQF01476.1"/>
    </source>
</evidence>
<protein>
    <submittedName>
        <fullName evidence="3">Uncharacterized protein</fullName>
    </submittedName>
</protein>
<feature type="transmembrane region" description="Helical" evidence="2">
    <location>
        <begin position="33"/>
        <end position="50"/>
    </location>
</feature>
<feature type="region of interest" description="Disordered" evidence="1">
    <location>
        <begin position="1"/>
        <end position="27"/>
    </location>
</feature>
<sequence>MTTQGDESSISDRAPGTPDAVRNGARGGSKRRIVAWCGAIAVLGAGGWVVSRPHPGDLLPGLGSTSQDVSVVVGSPAPSSATDPNPFDVNRYFPQSKPVEVNNYKGKRSGARQSGDCNEVLQDAAKKLLKDAGCQGYMAVSISRGDTRVLTSVTVLRFADDGAAAKAAELLAGQGAVVRFVLPDATFAGTPSPAPGAAAKSDPAPKVQAVRHYVTLTSSRFADGHAPVTPQDSQDLDEATRAGSYIAGTAFVWS</sequence>
<keyword evidence="2" id="KW-0472">Membrane</keyword>
<name>A0A540VXI3_9ACTN</name>
<keyword evidence="4" id="KW-1185">Reference proteome</keyword>
<evidence type="ECO:0000256" key="1">
    <source>
        <dbReference type="SAM" id="MobiDB-lite"/>
    </source>
</evidence>
<reference evidence="3 4" key="1">
    <citation type="submission" date="2019-06" db="EMBL/GenBank/DDBJ databases">
        <title>Description of Kitasatospora acidophila sp. nov. isolated from pine grove soil, and reclassification of Streptomyces novaecaesareae to Kitasatospora novaeceasareae comb. nov.</title>
        <authorList>
            <person name="Kim M.J."/>
        </authorList>
    </citation>
    <scope>NUCLEOTIDE SEQUENCE [LARGE SCALE GENOMIC DNA]</scope>
    <source>
        <strain evidence="3 4">MMS16-CNU292</strain>
    </source>
</reference>
<organism evidence="3 4">
    <name type="scientific">Kitasatospora acidiphila</name>
    <dbReference type="NCBI Taxonomy" id="2567942"/>
    <lineage>
        <taxon>Bacteria</taxon>
        <taxon>Bacillati</taxon>
        <taxon>Actinomycetota</taxon>
        <taxon>Actinomycetes</taxon>
        <taxon>Kitasatosporales</taxon>
        <taxon>Streptomycetaceae</taxon>
        <taxon>Kitasatospora</taxon>
    </lineage>
</organism>
<evidence type="ECO:0000313" key="4">
    <source>
        <dbReference type="Proteomes" id="UP000319103"/>
    </source>
</evidence>